<reference evidence="2" key="1">
    <citation type="journal article" date="2019" name="Int. J. Syst. Evol. Microbiol.">
        <title>The Global Catalogue of Microorganisms (GCM) 10K type strain sequencing project: providing services to taxonomists for standard genome sequencing and annotation.</title>
        <authorList>
            <consortium name="The Broad Institute Genomics Platform"/>
            <consortium name="The Broad Institute Genome Sequencing Center for Infectious Disease"/>
            <person name="Wu L."/>
            <person name="Ma J."/>
        </authorList>
    </citation>
    <scope>NUCLEOTIDE SEQUENCE [LARGE SCALE GENOMIC DNA]</scope>
    <source>
        <strain evidence="2">JCM 16545</strain>
    </source>
</reference>
<dbReference type="EMBL" id="JBHUHV010000041">
    <property type="protein sequence ID" value="MFD2068025.1"/>
    <property type="molecule type" value="Genomic_DNA"/>
</dbReference>
<proteinExistence type="predicted"/>
<dbReference type="Proteomes" id="UP001597369">
    <property type="component" value="Unassembled WGS sequence"/>
</dbReference>
<dbReference type="GO" id="GO:0016491">
    <property type="term" value="F:oxidoreductase activity"/>
    <property type="evidence" value="ECO:0007669"/>
    <property type="project" value="UniProtKB-KW"/>
</dbReference>
<protein>
    <submittedName>
        <fullName evidence="1">Gluconate 2-dehydrogenase subunit 3 family protein</fullName>
        <ecNumber evidence="1">1.-.-.-</ecNumber>
    </submittedName>
</protein>
<gene>
    <name evidence="1" type="ORF">ACFSKU_14105</name>
</gene>
<comment type="caution">
    <text evidence="1">The sequence shown here is derived from an EMBL/GenBank/DDBJ whole genome shotgun (WGS) entry which is preliminary data.</text>
</comment>
<dbReference type="RefSeq" id="WP_229963097.1">
    <property type="nucleotide sequence ID" value="NZ_JAJJWI010000051.1"/>
</dbReference>
<evidence type="ECO:0000313" key="1">
    <source>
        <dbReference type="EMBL" id="MFD2068025.1"/>
    </source>
</evidence>
<organism evidence="1 2">
    <name type="scientific">Pontibacter silvestris</name>
    <dbReference type="NCBI Taxonomy" id="2305183"/>
    <lineage>
        <taxon>Bacteria</taxon>
        <taxon>Pseudomonadati</taxon>
        <taxon>Bacteroidota</taxon>
        <taxon>Cytophagia</taxon>
        <taxon>Cytophagales</taxon>
        <taxon>Hymenobacteraceae</taxon>
        <taxon>Pontibacter</taxon>
    </lineage>
</organism>
<keyword evidence="1" id="KW-0560">Oxidoreductase</keyword>
<dbReference type="EC" id="1.-.-.-" evidence="1"/>
<dbReference type="InterPro" id="IPR027056">
    <property type="entry name" value="Gluconate_2DH_su3"/>
</dbReference>
<sequence>MKRREAVYKIGALMGTSISAPLLFSLLNGCTTTSSDRVSVLYTEEQKELIAEIAELIIPATDTPGAKEAKVPEFIMLMLADCYTEADRKRFLNGLNELEQTAEKKYDRSFLECDQNQQLTLLTLEEASSNASLERQEKARAQAATQAEKEQEPELPFFAIIKELTIAGYFTSEIGATKALAYEAVPGHFRGSEPLKPGQKAWAVI</sequence>
<dbReference type="Pfam" id="PF13618">
    <property type="entry name" value="Gluconate_2-dh3"/>
    <property type="match status" value="1"/>
</dbReference>
<name>A0ABW4X205_9BACT</name>
<evidence type="ECO:0000313" key="2">
    <source>
        <dbReference type="Proteomes" id="UP001597369"/>
    </source>
</evidence>
<keyword evidence="2" id="KW-1185">Reference proteome</keyword>
<accession>A0ABW4X205</accession>